<keyword evidence="3" id="KW-1185">Reference proteome</keyword>
<comment type="caution">
    <text evidence="2">The sequence shown here is derived from an EMBL/GenBank/DDBJ whole genome shotgun (WGS) entry which is preliminary data.</text>
</comment>
<reference evidence="2" key="1">
    <citation type="journal article" date="2016" name="Insect Biochem. Mol. Biol.">
        <title>Multifaceted biological insights from a draft genome sequence of the tobacco hornworm moth, Manduca sexta.</title>
        <authorList>
            <person name="Kanost M.R."/>
            <person name="Arrese E.L."/>
            <person name="Cao X."/>
            <person name="Chen Y.R."/>
            <person name="Chellapilla S."/>
            <person name="Goldsmith M.R."/>
            <person name="Grosse-Wilde E."/>
            <person name="Heckel D.G."/>
            <person name="Herndon N."/>
            <person name="Jiang H."/>
            <person name="Papanicolaou A."/>
            <person name="Qu J."/>
            <person name="Soulages J.L."/>
            <person name="Vogel H."/>
            <person name="Walters J."/>
            <person name="Waterhouse R.M."/>
            <person name="Ahn S.J."/>
            <person name="Almeida F.C."/>
            <person name="An C."/>
            <person name="Aqrawi P."/>
            <person name="Bretschneider A."/>
            <person name="Bryant W.B."/>
            <person name="Bucks S."/>
            <person name="Chao H."/>
            <person name="Chevignon G."/>
            <person name="Christen J.M."/>
            <person name="Clarke D.F."/>
            <person name="Dittmer N.T."/>
            <person name="Ferguson L.C.F."/>
            <person name="Garavelou S."/>
            <person name="Gordon K.H.J."/>
            <person name="Gunaratna R.T."/>
            <person name="Han Y."/>
            <person name="Hauser F."/>
            <person name="He Y."/>
            <person name="Heidel-Fischer H."/>
            <person name="Hirsh A."/>
            <person name="Hu Y."/>
            <person name="Jiang H."/>
            <person name="Kalra D."/>
            <person name="Klinner C."/>
            <person name="Konig C."/>
            <person name="Kovar C."/>
            <person name="Kroll A.R."/>
            <person name="Kuwar S.S."/>
            <person name="Lee S.L."/>
            <person name="Lehman R."/>
            <person name="Li K."/>
            <person name="Li Z."/>
            <person name="Liang H."/>
            <person name="Lovelace S."/>
            <person name="Lu Z."/>
            <person name="Mansfield J.H."/>
            <person name="McCulloch K.J."/>
            <person name="Mathew T."/>
            <person name="Morton B."/>
            <person name="Muzny D.M."/>
            <person name="Neunemann D."/>
            <person name="Ongeri F."/>
            <person name="Pauchet Y."/>
            <person name="Pu L.L."/>
            <person name="Pyrousis I."/>
            <person name="Rao X.J."/>
            <person name="Redding A."/>
            <person name="Roesel C."/>
            <person name="Sanchez-Gracia A."/>
            <person name="Schaack S."/>
            <person name="Shukla A."/>
            <person name="Tetreau G."/>
            <person name="Wang Y."/>
            <person name="Xiong G.H."/>
            <person name="Traut W."/>
            <person name="Walsh T.K."/>
            <person name="Worley K.C."/>
            <person name="Wu D."/>
            <person name="Wu W."/>
            <person name="Wu Y.Q."/>
            <person name="Zhang X."/>
            <person name="Zou Z."/>
            <person name="Zucker H."/>
            <person name="Briscoe A.D."/>
            <person name="Burmester T."/>
            <person name="Clem R.J."/>
            <person name="Feyereisen R."/>
            <person name="Grimmelikhuijzen C.J.P."/>
            <person name="Hamodrakas S.J."/>
            <person name="Hansson B.S."/>
            <person name="Huguet E."/>
            <person name="Jermiin L.S."/>
            <person name="Lan Q."/>
            <person name="Lehman H.K."/>
            <person name="Lorenzen M."/>
            <person name="Merzendorfer H."/>
            <person name="Michalopoulos I."/>
            <person name="Morton D.B."/>
            <person name="Muthukrishnan S."/>
            <person name="Oakeshott J.G."/>
            <person name="Palmer W."/>
            <person name="Park Y."/>
            <person name="Passarelli A.L."/>
            <person name="Rozas J."/>
            <person name="Schwartz L.M."/>
            <person name="Smith W."/>
            <person name="Southgate A."/>
            <person name="Vilcinskas A."/>
            <person name="Vogt R."/>
            <person name="Wang P."/>
            <person name="Werren J."/>
            <person name="Yu X.Q."/>
            <person name="Zhou J.J."/>
            <person name="Brown S.J."/>
            <person name="Scherer S.E."/>
            <person name="Richards S."/>
            <person name="Blissard G.W."/>
        </authorList>
    </citation>
    <scope>NUCLEOTIDE SEQUENCE</scope>
</reference>
<evidence type="ECO:0000313" key="2">
    <source>
        <dbReference type="EMBL" id="KAG6455566.1"/>
    </source>
</evidence>
<dbReference type="EMBL" id="JH668493">
    <property type="protein sequence ID" value="KAG6455566.1"/>
    <property type="molecule type" value="Genomic_DNA"/>
</dbReference>
<organism evidence="2 3">
    <name type="scientific">Manduca sexta</name>
    <name type="common">Tobacco hawkmoth</name>
    <name type="synonym">Tobacco hornworm</name>
    <dbReference type="NCBI Taxonomy" id="7130"/>
    <lineage>
        <taxon>Eukaryota</taxon>
        <taxon>Metazoa</taxon>
        <taxon>Ecdysozoa</taxon>
        <taxon>Arthropoda</taxon>
        <taxon>Hexapoda</taxon>
        <taxon>Insecta</taxon>
        <taxon>Pterygota</taxon>
        <taxon>Neoptera</taxon>
        <taxon>Endopterygota</taxon>
        <taxon>Lepidoptera</taxon>
        <taxon>Glossata</taxon>
        <taxon>Ditrysia</taxon>
        <taxon>Bombycoidea</taxon>
        <taxon>Sphingidae</taxon>
        <taxon>Sphinginae</taxon>
        <taxon>Sphingini</taxon>
        <taxon>Manduca</taxon>
    </lineage>
</organism>
<sequence>MYRVCINNIGQYEDEKSTAMEEIEGQAIVVTTRSQVTHQNDSVIYCWIPSSCIAAIFCMYNIVHAAIITDGFFRTCNQYRGYLVREMRASGDQATAIHFRLNCQAIYDFMDYIQRGISSSRGGDYINTGVSLQLALITAWAAVGLWVAVVVYAAIRAYRERHVLTCCGN</sequence>
<evidence type="ECO:0000313" key="3">
    <source>
        <dbReference type="Proteomes" id="UP000791440"/>
    </source>
</evidence>
<keyword evidence="1" id="KW-0472">Membrane</keyword>
<dbReference type="Proteomes" id="UP000791440">
    <property type="component" value="Unassembled WGS sequence"/>
</dbReference>
<reference evidence="2" key="2">
    <citation type="submission" date="2020-12" db="EMBL/GenBank/DDBJ databases">
        <authorList>
            <person name="Kanost M."/>
        </authorList>
    </citation>
    <scope>NUCLEOTIDE SEQUENCE</scope>
</reference>
<feature type="transmembrane region" description="Helical" evidence="1">
    <location>
        <begin position="134"/>
        <end position="155"/>
    </location>
</feature>
<keyword evidence="1" id="KW-1133">Transmembrane helix</keyword>
<name>A0A921ZCU6_MANSE</name>
<keyword evidence="1" id="KW-0812">Transmembrane</keyword>
<dbReference type="AlphaFoldDB" id="A0A921ZCU6"/>
<proteinExistence type="predicted"/>
<evidence type="ECO:0000256" key="1">
    <source>
        <dbReference type="SAM" id="Phobius"/>
    </source>
</evidence>
<gene>
    <name evidence="2" type="ORF">O3G_MSEX009257</name>
</gene>
<protein>
    <submittedName>
        <fullName evidence="2">Uncharacterized protein</fullName>
    </submittedName>
</protein>
<feature type="transmembrane region" description="Helical" evidence="1">
    <location>
        <begin position="43"/>
        <end position="63"/>
    </location>
</feature>
<accession>A0A921ZCU6</accession>